<protein>
    <recommendedName>
        <fullName evidence="1">Putative restriction endonuclease domain-containing protein</fullName>
    </recommendedName>
</protein>
<reference evidence="2 3" key="1">
    <citation type="submission" date="2019-02" db="EMBL/GenBank/DDBJ databases">
        <title>Deep-cultivation of Planctomycetes and their phenomic and genomic characterization uncovers novel biology.</title>
        <authorList>
            <person name="Wiegand S."/>
            <person name="Jogler M."/>
            <person name="Boedeker C."/>
            <person name="Pinto D."/>
            <person name="Vollmers J."/>
            <person name="Rivas-Marin E."/>
            <person name="Kohn T."/>
            <person name="Peeters S.H."/>
            <person name="Heuer A."/>
            <person name="Rast P."/>
            <person name="Oberbeckmann S."/>
            <person name="Bunk B."/>
            <person name="Jeske O."/>
            <person name="Meyerdierks A."/>
            <person name="Storesund J.E."/>
            <person name="Kallscheuer N."/>
            <person name="Luecker S."/>
            <person name="Lage O.M."/>
            <person name="Pohl T."/>
            <person name="Merkel B.J."/>
            <person name="Hornburger P."/>
            <person name="Mueller R.-W."/>
            <person name="Bruemmer F."/>
            <person name="Labrenz M."/>
            <person name="Spormann A.M."/>
            <person name="Op den Camp H."/>
            <person name="Overmann J."/>
            <person name="Amann R."/>
            <person name="Jetten M.S.M."/>
            <person name="Mascher T."/>
            <person name="Medema M.H."/>
            <person name="Devos D.P."/>
            <person name="Kaster A.-K."/>
            <person name="Ovreas L."/>
            <person name="Rohde M."/>
            <person name="Galperin M.Y."/>
            <person name="Jogler C."/>
        </authorList>
    </citation>
    <scope>NUCLEOTIDE SEQUENCE [LARGE SCALE GENOMIC DNA]</scope>
    <source>
        <strain evidence="2 3">ETA_A1</strain>
    </source>
</reference>
<dbReference type="Proteomes" id="UP000319576">
    <property type="component" value="Chromosome"/>
</dbReference>
<feature type="domain" description="Putative restriction endonuclease" evidence="1">
    <location>
        <begin position="24"/>
        <end position="160"/>
    </location>
</feature>
<dbReference type="AlphaFoldDB" id="A0A517XTC3"/>
<dbReference type="EMBL" id="CP036273">
    <property type="protein sequence ID" value="QDU20779.1"/>
    <property type="molecule type" value="Genomic_DNA"/>
</dbReference>
<dbReference type="SUPFAM" id="SSF52980">
    <property type="entry name" value="Restriction endonuclease-like"/>
    <property type="match status" value="1"/>
</dbReference>
<dbReference type="InterPro" id="IPR011335">
    <property type="entry name" value="Restrct_endonuc-II-like"/>
</dbReference>
<gene>
    <name evidence="2" type="ORF">ETAA1_27390</name>
</gene>
<sequence>MSVLITDPDLAADVVKARSESDGDRYTEVWDGVVVIPALPNNEHQNLVMRLGVPFATVVDWEAGDSVQPGANVSDRVAGWKQNYRCPDVVVTFAGGRAKDCGTHWCGGPDFVVEIRSPSEDPRDKLDFYAAVGTREVLVIDRDPWALELFRLDGLVLLSEGRADEATAAVLTSAVMPLTFRVRENSPRPAIVITHTGTGQTWTA</sequence>
<dbReference type="CDD" id="cd06260">
    <property type="entry name" value="DUF820-like"/>
    <property type="match status" value="1"/>
</dbReference>
<dbReference type="InterPro" id="IPR012296">
    <property type="entry name" value="Nuclease_put_TT1808"/>
</dbReference>
<evidence type="ECO:0000313" key="3">
    <source>
        <dbReference type="Proteomes" id="UP000319576"/>
    </source>
</evidence>
<accession>A0A517XTC3</accession>
<dbReference type="RefSeq" id="WP_202920872.1">
    <property type="nucleotide sequence ID" value="NZ_CP036273.1"/>
</dbReference>
<dbReference type="Gene3D" id="3.90.1570.10">
    <property type="entry name" value="tt1808, chain A"/>
    <property type="match status" value="1"/>
</dbReference>
<evidence type="ECO:0000259" key="1">
    <source>
        <dbReference type="Pfam" id="PF05685"/>
    </source>
</evidence>
<dbReference type="InterPro" id="IPR008538">
    <property type="entry name" value="Uma2"/>
</dbReference>
<organism evidence="2 3">
    <name type="scientific">Urbifossiella limnaea</name>
    <dbReference type="NCBI Taxonomy" id="2528023"/>
    <lineage>
        <taxon>Bacteria</taxon>
        <taxon>Pseudomonadati</taxon>
        <taxon>Planctomycetota</taxon>
        <taxon>Planctomycetia</taxon>
        <taxon>Gemmatales</taxon>
        <taxon>Gemmataceae</taxon>
        <taxon>Urbifossiella</taxon>
    </lineage>
</organism>
<keyword evidence="3" id="KW-1185">Reference proteome</keyword>
<proteinExistence type="predicted"/>
<name>A0A517XTC3_9BACT</name>
<dbReference type="KEGG" id="uli:ETAA1_27390"/>
<evidence type="ECO:0000313" key="2">
    <source>
        <dbReference type="EMBL" id="QDU20779.1"/>
    </source>
</evidence>
<dbReference type="Pfam" id="PF05685">
    <property type="entry name" value="Uma2"/>
    <property type="match status" value="1"/>
</dbReference>